<accession>A0A3S3P1U4</accession>
<dbReference type="PANTHER" id="PTHR45651:SF9">
    <property type="entry name" value="CYCLIC NUCLEOTIDE-GATED ION CHANNEL 14-RELATED"/>
    <property type="match status" value="1"/>
</dbReference>
<evidence type="ECO:0000313" key="4">
    <source>
        <dbReference type="Proteomes" id="UP000283530"/>
    </source>
</evidence>
<dbReference type="GO" id="GO:0016020">
    <property type="term" value="C:membrane"/>
    <property type="evidence" value="ECO:0007669"/>
    <property type="project" value="UniProtKB-SubCell"/>
</dbReference>
<name>A0A3S3P1U4_9MAGN</name>
<feature type="transmembrane region" description="Helical" evidence="2">
    <location>
        <begin position="243"/>
        <end position="265"/>
    </location>
</feature>
<organism evidence="3 4">
    <name type="scientific">Cinnamomum micranthum f. kanehirae</name>
    <dbReference type="NCBI Taxonomy" id="337451"/>
    <lineage>
        <taxon>Eukaryota</taxon>
        <taxon>Viridiplantae</taxon>
        <taxon>Streptophyta</taxon>
        <taxon>Embryophyta</taxon>
        <taxon>Tracheophyta</taxon>
        <taxon>Spermatophyta</taxon>
        <taxon>Magnoliopsida</taxon>
        <taxon>Magnoliidae</taxon>
        <taxon>Laurales</taxon>
        <taxon>Lauraceae</taxon>
        <taxon>Cinnamomum</taxon>
    </lineage>
</organism>
<keyword evidence="2" id="KW-0472">Membrane</keyword>
<proteinExistence type="predicted"/>
<dbReference type="SUPFAM" id="SSF81324">
    <property type="entry name" value="Voltage-gated potassium channels"/>
    <property type="match status" value="1"/>
</dbReference>
<dbReference type="PANTHER" id="PTHR45651">
    <property type="entry name" value="CYCLIC NUCLEOTIDE-GATED ION CHANNEL 15-RELATED-RELATED"/>
    <property type="match status" value="1"/>
</dbReference>
<comment type="caution">
    <text evidence="3">The sequence shown here is derived from an EMBL/GenBank/DDBJ whole genome shotgun (WGS) entry which is preliminary data.</text>
</comment>
<gene>
    <name evidence="3" type="ORF">CKAN_02049500</name>
</gene>
<dbReference type="STRING" id="337451.A0A3S3P1U4"/>
<keyword evidence="1" id="KW-0407">Ion channel</keyword>
<keyword evidence="2" id="KW-0812">Transmembrane</keyword>
<dbReference type="AlphaFoldDB" id="A0A3S3P1U4"/>
<dbReference type="EMBL" id="QPKB01000008">
    <property type="protein sequence ID" value="RWR91344.1"/>
    <property type="molecule type" value="Genomic_DNA"/>
</dbReference>
<reference evidence="3 4" key="1">
    <citation type="journal article" date="2019" name="Nat. Plants">
        <title>Stout camphor tree genome fills gaps in understanding of flowering plant genome evolution.</title>
        <authorList>
            <person name="Chaw S.M."/>
            <person name="Liu Y.C."/>
            <person name="Wu Y.W."/>
            <person name="Wang H.Y."/>
            <person name="Lin C.I."/>
            <person name="Wu C.S."/>
            <person name="Ke H.M."/>
            <person name="Chang L.Y."/>
            <person name="Hsu C.Y."/>
            <person name="Yang H.T."/>
            <person name="Sudianto E."/>
            <person name="Hsu M.H."/>
            <person name="Wu K.P."/>
            <person name="Wang L.N."/>
            <person name="Leebens-Mack J.H."/>
            <person name="Tsai I.J."/>
        </authorList>
    </citation>
    <scope>NUCLEOTIDE SEQUENCE [LARGE SCALE GENOMIC DNA]</scope>
    <source>
        <strain evidence="4">cv. Chaw 1501</strain>
        <tissue evidence="3">Young leaves</tissue>
    </source>
</reference>
<keyword evidence="4" id="KW-1185">Reference proteome</keyword>
<keyword evidence="1" id="KW-0406">Ion transport</keyword>
<protein>
    <submittedName>
        <fullName evidence="3">Putative cyclic nucleotide-gated ion channel 14 isoform X1</fullName>
    </submittedName>
</protein>
<evidence type="ECO:0000256" key="2">
    <source>
        <dbReference type="SAM" id="Phobius"/>
    </source>
</evidence>
<dbReference type="OrthoDB" id="421226at2759"/>
<feature type="transmembrane region" description="Helical" evidence="2">
    <location>
        <begin position="150"/>
        <end position="173"/>
    </location>
</feature>
<feature type="transmembrane region" description="Helical" evidence="2">
    <location>
        <begin position="313"/>
        <end position="337"/>
    </location>
</feature>
<evidence type="ECO:0000313" key="3">
    <source>
        <dbReference type="EMBL" id="RWR91344.1"/>
    </source>
</evidence>
<feature type="transmembrane region" description="Helical" evidence="2">
    <location>
        <begin position="185"/>
        <end position="204"/>
    </location>
</feature>
<dbReference type="Proteomes" id="UP000283530">
    <property type="component" value="Unassembled WGS sequence"/>
</dbReference>
<keyword evidence="1" id="KW-0813">Transport</keyword>
<evidence type="ECO:0000256" key="1">
    <source>
        <dbReference type="ARBA" id="ARBA00023303"/>
    </source>
</evidence>
<sequence length="343" mass="38925">MSLVHYFDKCFALDSTCCEGSLIKLLVAFSFKLTAKMLLPTRQAGDKIPSIYLILNFAHDMGFKKQKTVRLYSDGKVHHQEDPWEDTDTPQLEKSFPSFHVQSSLLRPERSGRLFGAPKIGNCLFPEDHEPWRKMILDPNSGLILQWNRVFFISCLVALFIDPLHFFLPSVWILGDGSLCMGTDLNLRIVVTILRTIVDMFYLLHMVIKFRTAYVAPSSRIFGRGELVMDPKMIAKRYLRSDFFIDLAAMLPLPQIVVWFIIPAFGKSHPIVALTIMLQFSARFCLISPLSSQIVKASGVVTMTAWAGAAYNLLLYTLASNVSNISLSIIIIFSYLIDSKRTW</sequence>
<dbReference type="GO" id="GO:0034220">
    <property type="term" value="P:monoatomic ion transmembrane transport"/>
    <property type="evidence" value="ECO:0007669"/>
    <property type="project" value="UniProtKB-KW"/>
</dbReference>
<keyword evidence="2" id="KW-1133">Transmembrane helix</keyword>